<dbReference type="EMBL" id="JAOPGA020001209">
    <property type="protein sequence ID" value="KAL0486221.1"/>
    <property type="molecule type" value="Genomic_DNA"/>
</dbReference>
<reference evidence="2 3" key="1">
    <citation type="submission" date="2024-03" db="EMBL/GenBank/DDBJ databases">
        <title>The Acrasis kona genome and developmental transcriptomes reveal deep origins of eukaryotic multicellular pathways.</title>
        <authorList>
            <person name="Sheikh S."/>
            <person name="Fu C.-J."/>
            <person name="Brown M.W."/>
            <person name="Baldauf S.L."/>
        </authorList>
    </citation>
    <scope>NUCLEOTIDE SEQUENCE [LARGE SCALE GENOMIC DNA]</scope>
    <source>
        <strain evidence="2 3">ATCC MYA-3509</strain>
    </source>
</reference>
<protein>
    <recommendedName>
        <fullName evidence="4">LisH domain-containing protein</fullName>
    </recommendedName>
</protein>
<dbReference type="InterPro" id="IPR036322">
    <property type="entry name" value="WD40_repeat_dom_sf"/>
</dbReference>
<comment type="caution">
    <text evidence="2">The sequence shown here is derived from an EMBL/GenBank/DDBJ whole genome shotgun (WGS) entry which is preliminary data.</text>
</comment>
<feature type="compositionally biased region" description="Low complexity" evidence="1">
    <location>
        <begin position="257"/>
        <end position="275"/>
    </location>
</feature>
<dbReference type="Proteomes" id="UP001431209">
    <property type="component" value="Unassembled WGS sequence"/>
</dbReference>
<accession>A0AAW2Z8S7</accession>
<feature type="region of interest" description="Disordered" evidence="1">
    <location>
        <begin position="232"/>
        <end position="378"/>
    </location>
</feature>
<feature type="compositionally biased region" description="Pro residues" evidence="1">
    <location>
        <begin position="276"/>
        <end position="301"/>
    </location>
</feature>
<evidence type="ECO:0000313" key="2">
    <source>
        <dbReference type="EMBL" id="KAL0486221.1"/>
    </source>
</evidence>
<sequence length="790" mass="86417">MSQVPPVVLSIDEIFKDEKFESSIKGLFYHYLLKKGLSNSLHTFEAESKLYFSKEHFLDLIKASSYDKARSYIQNFIPQSDDAVFVLYKLEFIHSLVKKEKTTAFTILNDFIVPITKPKKEGKKVFRLLADILSTDDIWSHEYLSSTGSWEKYLVTDITLLDSYLSNHDELKEIIKAPATPNLKYIVQKFGETVAPPSAAGVQNVQMDADDEDDNDEDGDLMNWLKPAALGGKRHRSLGTDNADSKLEDPAPKRPKTSTPTPTAHKTTNGSATTTVPPPAQAPPAAAPPAQAPPVPQPQQPTPQKTTQPPVTQQPTTQQQPTPQKSAPPQQQSVPTPKPVTSQPVTVKQPPVEKKPEAPAPAAPITPSTQSAGQSTPQRMNVAPIHADLPVSMVYQGTTNQNEAITRLNYSHGAGLITFITSANELKCHQWFDPRSTTDSKIDSNPPQEIMVEVETPMPSNNNNHYRAFCVINKNDSFFLLGGGSNLVRILTLKLTSKNPRPKSTSASALQGNSLTSNKILREISKINIPHAKENQQTSISEVTAAAFCPEDNNYYILGYKDGYVMVTKYGSNSGEECAFNVVQSPVQQLAVSPTNSAVQGTTSLLIAVMYANGSISVIELLDYSDKPTQPSSTGKRFVGKIIDTSAYNNGPLVKANIINSQVPNVIEIRPNENNHLAIKLSHYVILYDIAAKTVDKYSVTGATAMCFSHDGRSVLIATLDNTIHCVPINVGHYTFVNDPTKVRVTRLTKANASGGPSQDYPSCINRNPKVVNQYCIGMSKGGYSIVMIQ</sequence>
<dbReference type="PROSITE" id="PS50896">
    <property type="entry name" value="LISH"/>
    <property type="match status" value="1"/>
</dbReference>
<keyword evidence="3" id="KW-1185">Reference proteome</keyword>
<name>A0AAW2Z8S7_9EUKA</name>
<dbReference type="Gene3D" id="2.130.10.10">
    <property type="entry name" value="YVTN repeat-like/Quinoprotein amine dehydrogenase"/>
    <property type="match status" value="1"/>
</dbReference>
<evidence type="ECO:0000313" key="3">
    <source>
        <dbReference type="Proteomes" id="UP001431209"/>
    </source>
</evidence>
<evidence type="ECO:0000256" key="1">
    <source>
        <dbReference type="SAM" id="MobiDB-lite"/>
    </source>
</evidence>
<dbReference type="InterPro" id="IPR006594">
    <property type="entry name" value="LisH"/>
</dbReference>
<proteinExistence type="predicted"/>
<evidence type="ECO:0008006" key="4">
    <source>
        <dbReference type="Google" id="ProtNLM"/>
    </source>
</evidence>
<feature type="compositionally biased region" description="Basic and acidic residues" evidence="1">
    <location>
        <begin position="243"/>
        <end position="252"/>
    </location>
</feature>
<gene>
    <name evidence="2" type="ORF">AKO1_001915</name>
</gene>
<dbReference type="InterPro" id="IPR015943">
    <property type="entry name" value="WD40/YVTN_repeat-like_dom_sf"/>
</dbReference>
<dbReference type="SUPFAM" id="SSF50978">
    <property type="entry name" value="WD40 repeat-like"/>
    <property type="match status" value="1"/>
</dbReference>
<organism evidence="2 3">
    <name type="scientific">Acrasis kona</name>
    <dbReference type="NCBI Taxonomy" id="1008807"/>
    <lineage>
        <taxon>Eukaryota</taxon>
        <taxon>Discoba</taxon>
        <taxon>Heterolobosea</taxon>
        <taxon>Tetramitia</taxon>
        <taxon>Eutetramitia</taxon>
        <taxon>Acrasidae</taxon>
        <taxon>Acrasis</taxon>
    </lineage>
</organism>
<feature type="compositionally biased region" description="Low complexity" evidence="1">
    <location>
        <begin position="302"/>
        <end position="335"/>
    </location>
</feature>
<dbReference type="AlphaFoldDB" id="A0AAW2Z8S7"/>